<dbReference type="Pfam" id="PF01261">
    <property type="entry name" value="AP_endonuc_2"/>
    <property type="match status" value="1"/>
</dbReference>
<protein>
    <submittedName>
        <fullName evidence="3">D-psicose 3-epimerase</fullName>
        <ecNumber evidence="3">5.1.3.30</ecNumber>
        <ecNumber evidence="3">5.1.3.31</ecNumber>
    </submittedName>
</protein>
<dbReference type="InterPro" id="IPR013022">
    <property type="entry name" value="Xyl_isomerase-like_TIM-brl"/>
</dbReference>
<evidence type="ECO:0000256" key="1">
    <source>
        <dbReference type="ARBA" id="ARBA00023235"/>
    </source>
</evidence>
<evidence type="ECO:0000313" key="3">
    <source>
        <dbReference type="EMBL" id="RDC65223.1"/>
    </source>
</evidence>
<keyword evidence="1 3" id="KW-0413">Isomerase</keyword>
<proteinExistence type="predicted"/>
<dbReference type="Gene3D" id="3.20.20.150">
    <property type="entry name" value="Divalent-metal-dependent TIM barrel enzymes"/>
    <property type="match status" value="1"/>
</dbReference>
<dbReference type="AlphaFoldDB" id="A0A369QJW1"/>
<dbReference type="SUPFAM" id="SSF51658">
    <property type="entry name" value="Xylose isomerase-like"/>
    <property type="match status" value="1"/>
</dbReference>
<dbReference type="InterPro" id="IPR036237">
    <property type="entry name" value="Xyl_isomerase-like_sf"/>
</dbReference>
<dbReference type="EC" id="5.1.3.30" evidence="3"/>
<comment type="caution">
    <text evidence="3">The sequence shown here is derived from an EMBL/GenBank/DDBJ whole genome shotgun (WGS) entry which is preliminary data.</text>
</comment>
<sequence>MIKSCVTIALVPQIKTGPWIYWENLETSITKAAQLGFEGIELFTASADAIDPATLTTLLEQSGLKLAAVGTGAGKVIQGFTLTDPDPAIRQQATTFIADMIAFGAQFQALAIIGSMQGNIVAGVEREQAMEWLAEGLNFLGEAAVAREVPLIYEPLNRYETNLLNSLSDGAEFLNSLKTRNVKLLADLFHMNIEESSLTESIRQNESSIGHIHFADSNRRPVGLGHTAVAEIAKTLQEINYNGYVSAEALPWPNPDEAAQQTIKAFHKFFKN</sequence>
<keyword evidence="4" id="KW-1185">Reference proteome</keyword>
<dbReference type="OrthoDB" id="9801426at2"/>
<name>A0A369QJW1_9BACT</name>
<evidence type="ECO:0000259" key="2">
    <source>
        <dbReference type="Pfam" id="PF01261"/>
    </source>
</evidence>
<organism evidence="3 4">
    <name type="scientific">Adhaeribacter pallidiroseus</name>
    <dbReference type="NCBI Taxonomy" id="2072847"/>
    <lineage>
        <taxon>Bacteria</taxon>
        <taxon>Pseudomonadati</taxon>
        <taxon>Bacteroidota</taxon>
        <taxon>Cytophagia</taxon>
        <taxon>Cytophagales</taxon>
        <taxon>Hymenobacteraceae</taxon>
        <taxon>Adhaeribacter</taxon>
    </lineage>
</organism>
<dbReference type="InterPro" id="IPR050417">
    <property type="entry name" value="Sugar_Epim/Isomerase"/>
</dbReference>
<dbReference type="GO" id="GO:0016853">
    <property type="term" value="F:isomerase activity"/>
    <property type="evidence" value="ECO:0007669"/>
    <property type="project" value="UniProtKB-KW"/>
</dbReference>
<dbReference type="PANTHER" id="PTHR43489:SF7">
    <property type="entry name" value="3-DEHYDRO-D-GULOSIDE 4-EPIMERASE-RELATED"/>
    <property type="match status" value="1"/>
</dbReference>
<dbReference type="EMBL" id="QASA01000001">
    <property type="protein sequence ID" value="RDC65223.1"/>
    <property type="molecule type" value="Genomic_DNA"/>
</dbReference>
<dbReference type="Proteomes" id="UP000253919">
    <property type="component" value="Unassembled WGS sequence"/>
</dbReference>
<dbReference type="RefSeq" id="WP_115374271.1">
    <property type="nucleotide sequence ID" value="NZ_QASA01000001.1"/>
</dbReference>
<dbReference type="PANTHER" id="PTHR43489">
    <property type="entry name" value="ISOMERASE"/>
    <property type="match status" value="1"/>
</dbReference>
<evidence type="ECO:0000313" key="4">
    <source>
        <dbReference type="Proteomes" id="UP000253919"/>
    </source>
</evidence>
<dbReference type="EC" id="5.1.3.31" evidence="3"/>
<reference evidence="3 4" key="1">
    <citation type="submission" date="2018-04" db="EMBL/GenBank/DDBJ databases">
        <title>Adhaeribacter sp. HMF7616 genome sequencing and assembly.</title>
        <authorList>
            <person name="Kang H."/>
            <person name="Kang J."/>
            <person name="Cha I."/>
            <person name="Kim H."/>
            <person name="Joh K."/>
        </authorList>
    </citation>
    <scope>NUCLEOTIDE SEQUENCE [LARGE SCALE GENOMIC DNA]</scope>
    <source>
        <strain evidence="3 4">HMF7616</strain>
    </source>
</reference>
<accession>A0A369QJW1</accession>
<gene>
    <name evidence="3" type="ORF">AHMF7616_03853</name>
</gene>
<feature type="domain" description="Xylose isomerase-like TIM barrel" evidence="2">
    <location>
        <begin position="30"/>
        <end position="265"/>
    </location>
</feature>